<feature type="compositionally biased region" description="Acidic residues" evidence="1">
    <location>
        <begin position="509"/>
        <end position="533"/>
    </location>
</feature>
<dbReference type="PANTHER" id="PTHR13060:SF0">
    <property type="entry name" value="PROTEIN ECDYSONELESS HOMOLOG"/>
    <property type="match status" value="1"/>
</dbReference>
<reference evidence="2 3" key="1">
    <citation type="submission" date="2014-02" db="EMBL/GenBank/DDBJ databases">
        <title>Transposable element dynamics among asymbiotic and ectomycorrhizal Amanita fungi.</title>
        <authorList>
            <consortium name="DOE Joint Genome Institute"/>
            <person name="Hess J."/>
            <person name="Skrede I."/>
            <person name="Wolfe B."/>
            <person name="LaButti K."/>
            <person name="Ohm R.A."/>
            <person name="Grigoriev I.V."/>
            <person name="Pringle A."/>
        </authorList>
    </citation>
    <scope>NUCLEOTIDE SEQUENCE [LARGE SCALE GENOMIC DNA]</scope>
    <source>
        <strain evidence="2 3">SKay4041</strain>
    </source>
</reference>
<keyword evidence="3" id="KW-1185">Reference proteome</keyword>
<dbReference type="AlphaFoldDB" id="A0A2A9NNE7"/>
<feature type="compositionally biased region" description="Polar residues" evidence="1">
    <location>
        <begin position="564"/>
        <end position="575"/>
    </location>
</feature>
<feature type="region of interest" description="Disordered" evidence="1">
    <location>
        <begin position="452"/>
        <end position="476"/>
    </location>
</feature>
<feature type="compositionally biased region" description="Acidic residues" evidence="1">
    <location>
        <begin position="615"/>
        <end position="633"/>
    </location>
</feature>
<dbReference type="EMBL" id="KZ302036">
    <property type="protein sequence ID" value="PFH49193.1"/>
    <property type="molecule type" value="Genomic_DNA"/>
</dbReference>
<dbReference type="GO" id="GO:0005634">
    <property type="term" value="C:nucleus"/>
    <property type="evidence" value="ECO:0007669"/>
    <property type="project" value="TreeGrafter"/>
</dbReference>
<dbReference type="Proteomes" id="UP000242287">
    <property type="component" value="Unassembled WGS sequence"/>
</dbReference>
<name>A0A2A9NNE7_9AGAR</name>
<sequence length="840" mass="94199">MDIFNRPPAIAEDTLHYSLYPSSASSDSTSVSSFAACISAFAEDLLPNFIWHRDSFELKVVKNPDSDGYILEGIMRVGDSVDDEWCTVWLLKQISAQWDLVISVFDSDGEFLLIEAARALPPWVKPSNAENRVWIYKSRLHLVPLSHVSPRSKRRRRRKLLGLAESDDDDDDNQDEGNEWIATDDAVKLVRDPKHDTLAPEAVEKTVWQRISGYPAALNDHVHTSQAWIPFDIARALSANPALVQRAVETFYTRDSIQLRAAHKMSRFPPHTSVLRAVALTRTAYAQLVGQKFFPPKIFGRWHESEGTKEWRWRDVGMKIAVGFEMLYQETKSRQSGTESAGITASLDGANKEALQCDPRYIEYIKNLVSANYFKGELQGSQLWTTLETKAATAYISARREDNSSRPSFTSQVDLAISQVTDLPQVQAHEDNDDWLNVDIQDFDEMLEKTIGHPHHKTDPMDIDEPGRDVNPEERMASAQATKLKNLADKVENFVEGEGDIEGARFEDDQFSDEEFSDGDDDDDEQGLDDEMDTREKAERQAAIDNLVPALDPSEYGQMPPTFHRNSQRVATSTIDADAVDFSPPAKSTNTQLDSESEMRSMRPPILPRDKFDGVDSDDESDDGVDEESEEEMPQVVGEVEIDMAEEEEEFLEFSRQALGISDAQWNDILHERRSRGAFVPASISFKSPGTGSRDMPMVSPVAVEKNINKEAPADRKINANEKLNTFEAVMQAMDTELARSRDIKKVAKPPVTSDKGKGKTKEPGIKEGEDIEAAMEVELNALLERDDDDDDEEAGAGSIDYNLIKNFLESFKSQEGLAGPVSNLAGRLQPDWKLPRDAM</sequence>
<organism evidence="2 3">
    <name type="scientific">Amanita thiersii Skay4041</name>
    <dbReference type="NCBI Taxonomy" id="703135"/>
    <lineage>
        <taxon>Eukaryota</taxon>
        <taxon>Fungi</taxon>
        <taxon>Dikarya</taxon>
        <taxon>Basidiomycota</taxon>
        <taxon>Agaricomycotina</taxon>
        <taxon>Agaricomycetes</taxon>
        <taxon>Agaricomycetidae</taxon>
        <taxon>Agaricales</taxon>
        <taxon>Pluteineae</taxon>
        <taxon>Amanitaceae</taxon>
        <taxon>Amanita</taxon>
    </lineage>
</organism>
<dbReference type="InterPro" id="IPR010770">
    <property type="entry name" value="Ecd"/>
</dbReference>
<dbReference type="OrthoDB" id="27237at2759"/>
<evidence type="ECO:0000256" key="1">
    <source>
        <dbReference type="SAM" id="MobiDB-lite"/>
    </source>
</evidence>
<gene>
    <name evidence="2" type="ORF">AMATHDRAFT_81409</name>
</gene>
<feature type="compositionally biased region" description="Basic and acidic residues" evidence="1">
    <location>
        <begin position="755"/>
        <end position="769"/>
    </location>
</feature>
<proteinExistence type="predicted"/>
<evidence type="ECO:0008006" key="4">
    <source>
        <dbReference type="Google" id="ProtNLM"/>
    </source>
</evidence>
<dbReference type="STRING" id="703135.A0A2A9NNE7"/>
<feature type="region of interest" description="Disordered" evidence="1">
    <location>
        <begin position="499"/>
        <end position="637"/>
    </location>
</feature>
<evidence type="ECO:0000313" key="2">
    <source>
        <dbReference type="EMBL" id="PFH49193.1"/>
    </source>
</evidence>
<accession>A0A2A9NNE7</accession>
<dbReference type="Pfam" id="PF07093">
    <property type="entry name" value="SGT1"/>
    <property type="match status" value="1"/>
</dbReference>
<feature type="region of interest" description="Disordered" evidence="1">
    <location>
        <begin position="819"/>
        <end position="840"/>
    </location>
</feature>
<feature type="region of interest" description="Disordered" evidence="1">
    <location>
        <begin position="746"/>
        <end position="769"/>
    </location>
</feature>
<protein>
    <recommendedName>
        <fullName evidence="4">SGT1-domain-containing protein</fullName>
    </recommendedName>
</protein>
<evidence type="ECO:0000313" key="3">
    <source>
        <dbReference type="Proteomes" id="UP000242287"/>
    </source>
</evidence>
<dbReference type="PANTHER" id="PTHR13060">
    <property type="entry name" value="SGT1 PROTEIN HSGT1 SUPPRESSOR OF GCR2"/>
    <property type="match status" value="1"/>
</dbReference>